<dbReference type="GO" id="GO:0008531">
    <property type="term" value="F:riboflavin kinase activity"/>
    <property type="evidence" value="ECO:0007669"/>
    <property type="project" value="UniProtKB-UniRule"/>
</dbReference>
<dbReference type="SUPFAM" id="SSF52374">
    <property type="entry name" value="Nucleotidylyl transferase"/>
    <property type="match status" value="1"/>
</dbReference>
<gene>
    <name evidence="17" type="ORF">L196_02115</name>
</gene>
<comment type="similarity">
    <text evidence="15">Belongs to the ribF family.</text>
</comment>
<dbReference type="Gene3D" id="3.40.50.620">
    <property type="entry name" value="HUPs"/>
    <property type="match status" value="1"/>
</dbReference>
<reference evidence="17 18" key="1">
    <citation type="journal article" date="2013" name="Genome Announc.">
        <title>Genome Sequence of the Pyrene- and Fluoranthene-Degrading Bacterium Cycloclasticus sp. Strain PY97M.</title>
        <authorList>
            <person name="Cui Z."/>
            <person name="Xu G."/>
            <person name="Li Q."/>
            <person name="Gao W."/>
            <person name="Zheng L."/>
        </authorList>
    </citation>
    <scope>NUCLEOTIDE SEQUENCE [LARGE SCALE GENOMIC DNA]</scope>
    <source>
        <strain evidence="17 18">PY97M</strain>
    </source>
</reference>
<keyword evidence="10 15" id="KW-0274">FAD</keyword>
<dbReference type="Gene3D" id="2.40.30.30">
    <property type="entry name" value="Riboflavin kinase-like"/>
    <property type="match status" value="1"/>
</dbReference>
<dbReference type="Pfam" id="PF06574">
    <property type="entry name" value="FAD_syn"/>
    <property type="match status" value="1"/>
</dbReference>
<dbReference type="FunFam" id="3.40.50.620:FF:000021">
    <property type="entry name" value="Riboflavin biosynthesis protein"/>
    <property type="match status" value="1"/>
</dbReference>
<keyword evidence="6 15" id="KW-0808">Transferase</keyword>
<evidence type="ECO:0000256" key="4">
    <source>
        <dbReference type="ARBA" id="ARBA00022630"/>
    </source>
</evidence>
<protein>
    <recommendedName>
        <fullName evidence="15">Riboflavin biosynthesis protein</fullName>
    </recommendedName>
    <domain>
        <recommendedName>
            <fullName evidence="15">Riboflavin kinase</fullName>
            <ecNumber evidence="15">2.7.1.26</ecNumber>
        </recommendedName>
        <alternativeName>
            <fullName evidence="15">Flavokinase</fullName>
        </alternativeName>
    </domain>
    <domain>
        <recommendedName>
            <fullName evidence="15">FMN adenylyltransferase</fullName>
            <ecNumber evidence="15">2.7.7.2</ecNumber>
        </recommendedName>
        <alternativeName>
            <fullName evidence="15">FAD pyrophosphorylase</fullName>
        </alternativeName>
        <alternativeName>
            <fullName evidence="15">FAD synthase</fullName>
        </alternativeName>
    </domain>
</protein>
<name>A0AB33Z572_9GAMM</name>
<dbReference type="GO" id="GO:0005524">
    <property type="term" value="F:ATP binding"/>
    <property type="evidence" value="ECO:0007669"/>
    <property type="project" value="UniProtKB-UniRule"/>
</dbReference>
<keyword evidence="18" id="KW-1185">Reference proteome</keyword>
<evidence type="ECO:0000256" key="7">
    <source>
        <dbReference type="ARBA" id="ARBA00022695"/>
    </source>
</evidence>
<dbReference type="GO" id="GO:0006747">
    <property type="term" value="P:FAD biosynthetic process"/>
    <property type="evidence" value="ECO:0007669"/>
    <property type="project" value="UniProtKB-UniRule"/>
</dbReference>
<dbReference type="PANTHER" id="PTHR22749">
    <property type="entry name" value="RIBOFLAVIN KINASE/FMN ADENYLYLTRANSFERASE"/>
    <property type="match status" value="1"/>
</dbReference>
<dbReference type="PIRSF" id="PIRSF004491">
    <property type="entry name" value="FAD_Synth"/>
    <property type="match status" value="1"/>
</dbReference>
<keyword evidence="12" id="KW-0511">Multifunctional enzyme</keyword>
<evidence type="ECO:0000256" key="1">
    <source>
        <dbReference type="ARBA" id="ARBA00002121"/>
    </source>
</evidence>
<dbReference type="SUPFAM" id="SSF82114">
    <property type="entry name" value="Riboflavin kinase-like"/>
    <property type="match status" value="1"/>
</dbReference>
<evidence type="ECO:0000256" key="12">
    <source>
        <dbReference type="ARBA" id="ARBA00023268"/>
    </source>
</evidence>
<dbReference type="InterPro" id="IPR023465">
    <property type="entry name" value="Riboflavin_kinase_dom_sf"/>
</dbReference>
<dbReference type="PANTHER" id="PTHR22749:SF6">
    <property type="entry name" value="RIBOFLAVIN KINASE"/>
    <property type="match status" value="1"/>
</dbReference>
<dbReference type="NCBIfam" id="NF004160">
    <property type="entry name" value="PRK05627.1-3"/>
    <property type="match status" value="1"/>
</dbReference>
<dbReference type="InterPro" id="IPR023468">
    <property type="entry name" value="Riboflavin_kinase"/>
</dbReference>
<keyword evidence="11 15" id="KW-0067">ATP-binding</keyword>
<evidence type="ECO:0000256" key="11">
    <source>
        <dbReference type="ARBA" id="ARBA00022840"/>
    </source>
</evidence>
<dbReference type="InterPro" id="IPR015865">
    <property type="entry name" value="Riboflavin_kinase_bac/euk"/>
</dbReference>
<comment type="catalytic activity">
    <reaction evidence="13 15">
        <text>riboflavin + ATP = FMN + ADP + H(+)</text>
        <dbReference type="Rhea" id="RHEA:14357"/>
        <dbReference type="ChEBI" id="CHEBI:15378"/>
        <dbReference type="ChEBI" id="CHEBI:30616"/>
        <dbReference type="ChEBI" id="CHEBI:57986"/>
        <dbReference type="ChEBI" id="CHEBI:58210"/>
        <dbReference type="ChEBI" id="CHEBI:456216"/>
        <dbReference type="EC" id="2.7.1.26"/>
    </reaction>
</comment>
<accession>A0AB33Z572</accession>
<evidence type="ECO:0000256" key="5">
    <source>
        <dbReference type="ARBA" id="ARBA00022643"/>
    </source>
</evidence>
<evidence type="ECO:0000256" key="15">
    <source>
        <dbReference type="PIRNR" id="PIRNR004491"/>
    </source>
</evidence>
<keyword evidence="9 15" id="KW-0418">Kinase</keyword>
<dbReference type="CDD" id="cd02064">
    <property type="entry name" value="FAD_synthetase_N"/>
    <property type="match status" value="1"/>
</dbReference>
<comment type="caution">
    <text evidence="17">The sequence shown here is derived from an EMBL/GenBank/DDBJ whole genome shotgun (WGS) entry which is preliminary data.</text>
</comment>
<comment type="function">
    <text evidence="1">Catalyzes the phosphorylation of riboflavin to FMN followed by the adenylation of FMN to FAD.</text>
</comment>
<comment type="pathway">
    <text evidence="2 15">Cofactor biosynthesis; FAD biosynthesis; FAD from FMN: step 1/1.</text>
</comment>
<evidence type="ECO:0000256" key="6">
    <source>
        <dbReference type="ARBA" id="ARBA00022679"/>
    </source>
</evidence>
<keyword evidence="8 15" id="KW-0547">Nucleotide-binding</keyword>
<dbReference type="NCBIfam" id="NF004159">
    <property type="entry name" value="PRK05627.1-2"/>
    <property type="match status" value="1"/>
</dbReference>
<evidence type="ECO:0000256" key="14">
    <source>
        <dbReference type="ARBA" id="ARBA00049494"/>
    </source>
</evidence>
<feature type="domain" description="Riboflavin kinase" evidence="16">
    <location>
        <begin position="182"/>
        <end position="307"/>
    </location>
</feature>
<evidence type="ECO:0000256" key="8">
    <source>
        <dbReference type="ARBA" id="ARBA00022741"/>
    </source>
</evidence>
<evidence type="ECO:0000256" key="3">
    <source>
        <dbReference type="ARBA" id="ARBA00005201"/>
    </source>
</evidence>
<comment type="catalytic activity">
    <reaction evidence="14 15">
        <text>FMN + ATP + H(+) = FAD + diphosphate</text>
        <dbReference type="Rhea" id="RHEA:17237"/>
        <dbReference type="ChEBI" id="CHEBI:15378"/>
        <dbReference type="ChEBI" id="CHEBI:30616"/>
        <dbReference type="ChEBI" id="CHEBI:33019"/>
        <dbReference type="ChEBI" id="CHEBI:57692"/>
        <dbReference type="ChEBI" id="CHEBI:58210"/>
        <dbReference type="EC" id="2.7.7.2"/>
    </reaction>
</comment>
<dbReference type="NCBIfam" id="TIGR00083">
    <property type="entry name" value="ribF"/>
    <property type="match status" value="1"/>
</dbReference>
<dbReference type="InterPro" id="IPR015864">
    <property type="entry name" value="FAD_synthase"/>
</dbReference>
<keyword evidence="5 15" id="KW-0288">FMN</keyword>
<keyword evidence="4 15" id="KW-0285">Flavoprotein</keyword>
<evidence type="ECO:0000313" key="18">
    <source>
        <dbReference type="Proteomes" id="UP000015462"/>
    </source>
</evidence>
<dbReference type="RefSeq" id="WP_015005378.1">
    <property type="nucleotide sequence ID" value="NZ_JBLWZB010000002.1"/>
</dbReference>
<evidence type="ECO:0000313" key="17">
    <source>
        <dbReference type="EMBL" id="EPD14254.1"/>
    </source>
</evidence>
<evidence type="ECO:0000256" key="2">
    <source>
        <dbReference type="ARBA" id="ARBA00004726"/>
    </source>
</evidence>
<evidence type="ECO:0000259" key="16">
    <source>
        <dbReference type="SMART" id="SM00904"/>
    </source>
</evidence>
<dbReference type="NCBIfam" id="NF004162">
    <property type="entry name" value="PRK05627.1-5"/>
    <property type="match status" value="1"/>
</dbReference>
<dbReference type="Pfam" id="PF01687">
    <property type="entry name" value="Flavokinase"/>
    <property type="match status" value="1"/>
</dbReference>
<dbReference type="AlphaFoldDB" id="A0AB33Z572"/>
<proteinExistence type="inferred from homology"/>
<organism evidence="17 18">
    <name type="scientific">Cycloclasticus pugetii</name>
    <dbReference type="NCBI Taxonomy" id="34068"/>
    <lineage>
        <taxon>Bacteria</taxon>
        <taxon>Pseudomonadati</taxon>
        <taxon>Pseudomonadota</taxon>
        <taxon>Gammaproteobacteria</taxon>
        <taxon>Thiotrichales</taxon>
        <taxon>Piscirickettsiaceae</taxon>
        <taxon>Cycloclasticus</taxon>
    </lineage>
</organism>
<dbReference type="EC" id="2.7.1.26" evidence="15"/>
<dbReference type="Proteomes" id="UP000015462">
    <property type="component" value="Unassembled WGS sequence"/>
</dbReference>
<evidence type="ECO:0000256" key="9">
    <source>
        <dbReference type="ARBA" id="ARBA00022777"/>
    </source>
</evidence>
<sequence length="312" mass="35112">MRLIRYLPDGQAFPNGSVLTIGNFDGVHVGHRMVLSALIEQAKSLGLQAVVMCFEPQPIEYFRAEAAPARVSTARDKIEQLSETGVDALYLVRFNDLLANMSAEQFVEMLVQRLNVQLLIVGDDFCFGKNRQGNFEYLKVAGEKYGFSVQRSHSFKIENERVSSTLVRRALENGRLDKVAVYLNRRFSMSGRVMHGHKRGRELGFPTANIRVKNRKTPLKGVFAVTITLESGVVYKGVANVGTRPSIEEATAVLLEAHLFEFSGDLYGQRVVVAFAKKLREEKKFENLEQLTQQILIDSEQAKTYFNQTLTS</sequence>
<comment type="pathway">
    <text evidence="3 15">Cofactor biosynthesis; FMN biosynthesis; FMN from riboflavin (ATP route): step 1/1.</text>
</comment>
<evidence type="ECO:0000256" key="13">
    <source>
        <dbReference type="ARBA" id="ARBA00047880"/>
    </source>
</evidence>
<dbReference type="InterPro" id="IPR002606">
    <property type="entry name" value="Riboflavin_kinase_bac"/>
</dbReference>
<dbReference type="EMBL" id="ASHL01000001">
    <property type="protein sequence ID" value="EPD14254.1"/>
    <property type="molecule type" value="Genomic_DNA"/>
</dbReference>
<dbReference type="SMART" id="SM00904">
    <property type="entry name" value="Flavokinase"/>
    <property type="match status" value="1"/>
</dbReference>
<dbReference type="EC" id="2.7.7.2" evidence="15"/>
<dbReference type="InterPro" id="IPR014729">
    <property type="entry name" value="Rossmann-like_a/b/a_fold"/>
</dbReference>
<keyword evidence="7 15" id="KW-0548">Nucleotidyltransferase</keyword>
<dbReference type="NCBIfam" id="NF004163">
    <property type="entry name" value="PRK05627.1-6"/>
    <property type="match status" value="1"/>
</dbReference>
<evidence type="ECO:0000256" key="10">
    <source>
        <dbReference type="ARBA" id="ARBA00022827"/>
    </source>
</evidence>
<dbReference type="GO" id="GO:0009231">
    <property type="term" value="P:riboflavin biosynthetic process"/>
    <property type="evidence" value="ECO:0007669"/>
    <property type="project" value="InterPro"/>
</dbReference>
<dbReference type="GO" id="GO:0003919">
    <property type="term" value="F:FMN adenylyltransferase activity"/>
    <property type="evidence" value="ECO:0007669"/>
    <property type="project" value="UniProtKB-UniRule"/>
</dbReference>
<dbReference type="GO" id="GO:0009398">
    <property type="term" value="P:FMN biosynthetic process"/>
    <property type="evidence" value="ECO:0007669"/>
    <property type="project" value="UniProtKB-UniRule"/>
</dbReference>